<accession>A0A1G4JSR7</accession>
<evidence type="ECO:0000256" key="1">
    <source>
        <dbReference type="SAM" id="MobiDB-lite"/>
    </source>
</evidence>
<protein>
    <submittedName>
        <fullName evidence="2">LADA_0G04808g1_1</fullName>
    </submittedName>
</protein>
<proteinExistence type="predicted"/>
<dbReference type="Pfam" id="PF08586">
    <property type="entry name" value="Rsc14"/>
    <property type="match status" value="1"/>
</dbReference>
<keyword evidence="3" id="KW-1185">Reference proteome</keyword>
<dbReference type="Proteomes" id="UP000190274">
    <property type="component" value="Chromosome G"/>
</dbReference>
<dbReference type="GO" id="GO:0006338">
    <property type="term" value="P:chromatin remodeling"/>
    <property type="evidence" value="ECO:0007669"/>
    <property type="project" value="InterPro"/>
</dbReference>
<feature type="compositionally biased region" description="Low complexity" evidence="1">
    <location>
        <begin position="173"/>
        <end position="184"/>
    </location>
</feature>
<organism evidence="2 3">
    <name type="scientific">Lachancea dasiensis</name>
    <dbReference type="NCBI Taxonomy" id="1072105"/>
    <lineage>
        <taxon>Eukaryota</taxon>
        <taxon>Fungi</taxon>
        <taxon>Dikarya</taxon>
        <taxon>Ascomycota</taxon>
        <taxon>Saccharomycotina</taxon>
        <taxon>Saccharomycetes</taxon>
        <taxon>Saccharomycetales</taxon>
        <taxon>Saccharomycetaceae</taxon>
        <taxon>Lachancea</taxon>
    </lineage>
</organism>
<evidence type="ECO:0000313" key="3">
    <source>
        <dbReference type="Proteomes" id="UP000190274"/>
    </source>
</evidence>
<dbReference type="EMBL" id="LT598457">
    <property type="protein sequence ID" value="SCU93769.1"/>
    <property type="molecule type" value="Genomic_DNA"/>
</dbReference>
<reference evidence="3" key="1">
    <citation type="submission" date="2016-03" db="EMBL/GenBank/DDBJ databases">
        <authorList>
            <person name="Devillers H."/>
        </authorList>
    </citation>
    <scope>NUCLEOTIDE SEQUENCE [LARGE SCALE GENOMIC DNA]</scope>
</reference>
<dbReference type="OrthoDB" id="4060948at2759"/>
<evidence type="ECO:0000313" key="2">
    <source>
        <dbReference type="EMBL" id="SCU93769.1"/>
    </source>
</evidence>
<dbReference type="GO" id="GO:0016586">
    <property type="term" value="C:RSC-type complex"/>
    <property type="evidence" value="ECO:0007669"/>
    <property type="project" value="InterPro"/>
</dbReference>
<feature type="region of interest" description="Disordered" evidence="1">
    <location>
        <begin position="163"/>
        <end position="184"/>
    </location>
</feature>
<dbReference type="InterPro" id="IPR013895">
    <property type="entry name" value="Rsc14"/>
</dbReference>
<gene>
    <name evidence="2" type="ORF">LADA_0G04808G</name>
</gene>
<name>A0A1G4JSR7_9SACH</name>
<sequence>MAQQSLGYYDTISGLSALECSHKVHLSVEQLQQLCTLDKKARKIQDGVDDNGDENERRIRKRAPVHGYLSKIDATIKLDLSNELQHTLLGGHVPRSQLEALSSTDFANYFHKMVDFEKATQTFDMFAHQATMVATAVPTPTPPPSITPTTTPLTRTEFTETAEAVRRSRPQLNSNNSSSGSSAGGVKKVILCKKCKARFSGPRRFTNMKKHMCMRG</sequence>
<dbReference type="STRING" id="1266660.A0A1G4JSR7"/>
<dbReference type="AlphaFoldDB" id="A0A1G4JSR7"/>